<dbReference type="SUPFAM" id="SSF57716">
    <property type="entry name" value="Glucocorticoid receptor-like (DNA-binding domain)"/>
    <property type="match status" value="1"/>
</dbReference>
<evidence type="ECO:0000256" key="6">
    <source>
        <dbReference type="ARBA" id="ARBA00023015"/>
    </source>
</evidence>
<dbReference type="EMBL" id="UXUI01011711">
    <property type="protein sequence ID" value="VDD96451.1"/>
    <property type="molecule type" value="Genomic_DNA"/>
</dbReference>
<dbReference type="InterPro" id="IPR049636">
    <property type="entry name" value="HNF4-like_DBD"/>
</dbReference>
<comment type="subcellular location">
    <subcellularLocation>
        <location evidence="1 11">Nucleus</location>
    </subcellularLocation>
</comment>
<accession>A0A0N4VM06</accession>
<sequence length="347" mass="39516">MRPTEPSDCAICGDHATGKHYGALSCDGCKGFFRRTVRKKHNYVCRFEKKCIVDKDHRNTCRKCRFDRCIRCGMRREAVQHERDRIASHRASAALNNNSEAYINHLLKAEQAAHMLRASVITRTADARRMATTSDVTDSMHQQLMLMVEWAKNLPEFLQLPMDCQIALLRNFSAQHLVICAGFRSIQMQDAIWLTNDACLPRDMPTIPDVNRVAARILDHVTQPMRYLHMDESEYVSLKAVAFFDPLAKGVETCSAMVENTREKVLSAFENHVTKISPYREINRRLANLLLLLPPVLAIARDLVEDVHLCKVFSLADIDSLMQELMLSADNDNINCLVAKMQTIAQK</sequence>
<dbReference type="Proteomes" id="UP000274131">
    <property type="component" value="Unassembled WGS sequence"/>
</dbReference>
<dbReference type="PANTHER" id="PTHR24083">
    <property type="entry name" value="NUCLEAR HORMONE RECEPTOR"/>
    <property type="match status" value="1"/>
</dbReference>
<name>A0A0N4VM06_ENTVE</name>
<dbReference type="PROSITE" id="PS51843">
    <property type="entry name" value="NR_LBD"/>
    <property type="match status" value="1"/>
</dbReference>
<evidence type="ECO:0000256" key="2">
    <source>
        <dbReference type="ARBA" id="ARBA00005993"/>
    </source>
</evidence>
<dbReference type="InterPro" id="IPR001723">
    <property type="entry name" value="Nuclear_hrmn_rcpt"/>
</dbReference>
<dbReference type="InterPro" id="IPR050274">
    <property type="entry name" value="Nuclear_hormone_rcpt_NR2"/>
</dbReference>
<evidence type="ECO:0000256" key="8">
    <source>
        <dbReference type="ARBA" id="ARBA00023163"/>
    </source>
</evidence>
<evidence type="ECO:0000256" key="3">
    <source>
        <dbReference type="ARBA" id="ARBA00022723"/>
    </source>
</evidence>
<dbReference type="CDD" id="cd06960">
    <property type="entry name" value="NR_DBD_HNF4A"/>
    <property type="match status" value="1"/>
</dbReference>
<keyword evidence="7 11" id="KW-0238">DNA-binding</keyword>
<comment type="similarity">
    <text evidence="2 11">Belongs to the nuclear hormone receptor family.</text>
</comment>
<dbReference type="GO" id="GO:0008270">
    <property type="term" value="F:zinc ion binding"/>
    <property type="evidence" value="ECO:0007669"/>
    <property type="project" value="UniProtKB-KW"/>
</dbReference>
<proteinExistence type="inferred from homology"/>
<dbReference type="InterPro" id="IPR013088">
    <property type="entry name" value="Znf_NHR/GATA"/>
</dbReference>
<evidence type="ECO:0000256" key="9">
    <source>
        <dbReference type="ARBA" id="ARBA00023170"/>
    </source>
</evidence>
<keyword evidence="9 11" id="KW-0675">Receptor</keyword>
<dbReference type="FunFam" id="3.30.50.10:FF:000030">
    <property type="entry name" value="Nuclear Hormone Receptor family"/>
    <property type="match status" value="1"/>
</dbReference>
<feature type="domain" description="NR LBD" evidence="13">
    <location>
        <begin position="98"/>
        <end position="329"/>
    </location>
</feature>
<evidence type="ECO:0000259" key="13">
    <source>
        <dbReference type="PROSITE" id="PS51843"/>
    </source>
</evidence>
<keyword evidence="3 11" id="KW-0479">Metal-binding</keyword>
<feature type="domain" description="Nuclear receptor" evidence="12">
    <location>
        <begin position="6"/>
        <end position="81"/>
    </location>
</feature>
<reference evidence="16" key="1">
    <citation type="submission" date="2017-02" db="UniProtKB">
        <authorList>
            <consortium name="WormBaseParasite"/>
        </authorList>
    </citation>
    <scope>IDENTIFICATION</scope>
</reference>
<protein>
    <submittedName>
        <fullName evidence="16">Nuclear receptor domain-containing protein</fullName>
    </submittedName>
</protein>
<dbReference type="SMART" id="SM00430">
    <property type="entry name" value="HOLI"/>
    <property type="match status" value="1"/>
</dbReference>
<evidence type="ECO:0000256" key="5">
    <source>
        <dbReference type="ARBA" id="ARBA00022833"/>
    </source>
</evidence>
<dbReference type="OrthoDB" id="5771769at2759"/>
<keyword evidence="8 11" id="KW-0804">Transcription</keyword>
<evidence type="ECO:0000313" key="16">
    <source>
        <dbReference type="WBParaSite" id="EVEC_0001195701-mRNA-1"/>
    </source>
</evidence>
<dbReference type="WBParaSite" id="EVEC_0001195701-mRNA-1">
    <property type="protein sequence ID" value="EVEC_0001195701-mRNA-1"/>
    <property type="gene ID" value="EVEC_0001195701"/>
</dbReference>
<dbReference type="InterPro" id="IPR035500">
    <property type="entry name" value="NHR-like_dom_sf"/>
</dbReference>
<evidence type="ECO:0000256" key="11">
    <source>
        <dbReference type="RuleBase" id="RU004334"/>
    </source>
</evidence>
<evidence type="ECO:0000256" key="4">
    <source>
        <dbReference type="ARBA" id="ARBA00022771"/>
    </source>
</evidence>
<dbReference type="Pfam" id="PF00105">
    <property type="entry name" value="zf-C4"/>
    <property type="match status" value="1"/>
</dbReference>
<dbReference type="GO" id="GO:0000978">
    <property type="term" value="F:RNA polymerase II cis-regulatory region sequence-specific DNA binding"/>
    <property type="evidence" value="ECO:0007669"/>
    <property type="project" value="InterPro"/>
</dbReference>
<dbReference type="PRINTS" id="PR00047">
    <property type="entry name" value="STROIDFINGER"/>
</dbReference>
<dbReference type="InterPro" id="IPR001628">
    <property type="entry name" value="Znf_hrmn_rcpt"/>
</dbReference>
<keyword evidence="6 11" id="KW-0805">Transcription regulation</keyword>
<organism evidence="16">
    <name type="scientific">Enterobius vermicularis</name>
    <name type="common">Human pinworm</name>
    <dbReference type="NCBI Taxonomy" id="51028"/>
    <lineage>
        <taxon>Eukaryota</taxon>
        <taxon>Metazoa</taxon>
        <taxon>Ecdysozoa</taxon>
        <taxon>Nematoda</taxon>
        <taxon>Chromadorea</taxon>
        <taxon>Rhabditida</taxon>
        <taxon>Spirurina</taxon>
        <taxon>Oxyuridomorpha</taxon>
        <taxon>Oxyuroidea</taxon>
        <taxon>Oxyuridae</taxon>
        <taxon>Enterobius</taxon>
    </lineage>
</organism>
<dbReference type="SMART" id="SM00399">
    <property type="entry name" value="ZnF_C4"/>
    <property type="match status" value="1"/>
</dbReference>
<evidence type="ECO:0000256" key="7">
    <source>
        <dbReference type="ARBA" id="ARBA00023125"/>
    </source>
</evidence>
<dbReference type="GO" id="GO:0003707">
    <property type="term" value="F:nuclear steroid receptor activity"/>
    <property type="evidence" value="ECO:0007669"/>
    <property type="project" value="InterPro"/>
</dbReference>
<dbReference type="PRINTS" id="PR00398">
    <property type="entry name" value="STRDHORMONER"/>
</dbReference>
<keyword evidence="10 11" id="KW-0539">Nucleus</keyword>
<keyword evidence="4 11" id="KW-0863">Zinc-finger</keyword>
<evidence type="ECO:0000259" key="12">
    <source>
        <dbReference type="PROSITE" id="PS51030"/>
    </source>
</evidence>
<dbReference type="InterPro" id="IPR000536">
    <property type="entry name" value="Nucl_hrmn_rcpt_lig-bd"/>
</dbReference>
<dbReference type="GO" id="GO:0005634">
    <property type="term" value="C:nucleus"/>
    <property type="evidence" value="ECO:0007669"/>
    <property type="project" value="UniProtKB-SubCell"/>
</dbReference>
<dbReference type="PROSITE" id="PS51030">
    <property type="entry name" value="NUCLEAR_REC_DBD_2"/>
    <property type="match status" value="1"/>
</dbReference>
<evidence type="ECO:0000313" key="14">
    <source>
        <dbReference type="EMBL" id="VDD96451.1"/>
    </source>
</evidence>
<dbReference type="STRING" id="51028.A0A0N4VM06"/>
<evidence type="ECO:0000256" key="10">
    <source>
        <dbReference type="ARBA" id="ARBA00023242"/>
    </source>
</evidence>
<dbReference type="Gene3D" id="1.10.565.10">
    <property type="entry name" value="Retinoid X Receptor"/>
    <property type="match status" value="1"/>
</dbReference>
<dbReference type="Gene3D" id="3.30.50.10">
    <property type="entry name" value="Erythroid Transcription Factor GATA-1, subunit A"/>
    <property type="match status" value="1"/>
</dbReference>
<dbReference type="SUPFAM" id="SSF48508">
    <property type="entry name" value="Nuclear receptor ligand-binding domain"/>
    <property type="match status" value="1"/>
</dbReference>
<dbReference type="InterPro" id="IPR000003">
    <property type="entry name" value="Retinoid-X_rcpt/HNF4"/>
</dbReference>
<keyword evidence="15" id="KW-1185">Reference proteome</keyword>
<dbReference type="AlphaFoldDB" id="A0A0N4VM06"/>
<reference evidence="14 15" key="2">
    <citation type="submission" date="2018-10" db="EMBL/GenBank/DDBJ databases">
        <authorList>
            <consortium name="Pathogen Informatics"/>
        </authorList>
    </citation>
    <scope>NUCLEOTIDE SEQUENCE [LARGE SCALE GENOMIC DNA]</scope>
</reference>
<keyword evidence="5 11" id="KW-0862">Zinc</keyword>
<gene>
    <name evidence="14" type="ORF">EVEC_LOCUS11202</name>
</gene>
<dbReference type="Pfam" id="PF00104">
    <property type="entry name" value="Hormone_recep"/>
    <property type="match status" value="1"/>
</dbReference>
<evidence type="ECO:0000313" key="15">
    <source>
        <dbReference type="Proteomes" id="UP000274131"/>
    </source>
</evidence>
<dbReference type="PROSITE" id="PS00031">
    <property type="entry name" value="NUCLEAR_REC_DBD_1"/>
    <property type="match status" value="1"/>
</dbReference>
<evidence type="ECO:0000256" key="1">
    <source>
        <dbReference type="ARBA" id="ARBA00004123"/>
    </source>
</evidence>
<dbReference type="PRINTS" id="PR00545">
    <property type="entry name" value="RETINOIDXR"/>
</dbReference>